<dbReference type="AlphaFoldDB" id="A0A8B7BKA1"/>
<evidence type="ECO:0000313" key="5">
    <source>
        <dbReference type="RefSeq" id="XP_008778947.2"/>
    </source>
</evidence>
<name>A0A8B7BKA1_PHODC</name>
<dbReference type="Gene3D" id="2.40.70.10">
    <property type="entry name" value="Acid Proteases"/>
    <property type="match status" value="1"/>
</dbReference>
<dbReference type="GeneID" id="103698684"/>
<dbReference type="Pfam" id="PF00078">
    <property type="entry name" value="RVT_1"/>
    <property type="match status" value="1"/>
</dbReference>
<protein>
    <submittedName>
        <fullName evidence="5">Uncharacterized protein LOC103698684</fullName>
    </submittedName>
</protein>
<evidence type="ECO:0000313" key="4">
    <source>
        <dbReference type="Proteomes" id="UP000228380"/>
    </source>
</evidence>
<feature type="compositionally biased region" description="Acidic residues" evidence="1">
    <location>
        <begin position="167"/>
        <end position="177"/>
    </location>
</feature>
<dbReference type="RefSeq" id="XP_008778947.2">
    <property type="nucleotide sequence ID" value="XM_008780725.2"/>
</dbReference>
<dbReference type="InterPro" id="IPR021109">
    <property type="entry name" value="Peptidase_aspartic_dom_sf"/>
</dbReference>
<accession>A0A8B7BKA1</accession>
<feature type="compositionally biased region" description="Basic and acidic residues" evidence="1">
    <location>
        <begin position="157"/>
        <end position="166"/>
    </location>
</feature>
<feature type="domain" description="Retrotransposon gag" evidence="3">
    <location>
        <begin position="11"/>
        <end position="92"/>
    </location>
</feature>
<dbReference type="InterPro" id="IPR043128">
    <property type="entry name" value="Rev_trsase/Diguanyl_cyclase"/>
</dbReference>
<feature type="compositionally biased region" description="Polar residues" evidence="1">
    <location>
        <begin position="141"/>
        <end position="154"/>
    </location>
</feature>
<dbReference type="SUPFAM" id="SSF56672">
    <property type="entry name" value="DNA/RNA polymerases"/>
    <property type="match status" value="1"/>
</dbReference>
<organism evidence="4 5">
    <name type="scientific">Phoenix dactylifera</name>
    <name type="common">Date palm</name>
    <dbReference type="NCBI Taxonomy" id="42345"/>
    <lineage>
        <taxon>Eukaryota</taxon>
        <taxon>Viridiplantae</taxon>
        <taxon>Streptophyta</taxon>
        <taxon>Embryophyta</taxon>
        <taxon>Tracheophyta</taxon>
        <taxon>Spermatophyta</taxon>
        <taxon>Magnoliopsida</taxon>
        <taxon>Liliopsida</taxon>
        <taxon>Arecaceae</taxon>
        <taxon>Coryphoideae</taxon>
        <taxon>Phoeniceae</taxon>
        <taxon>Phoenix</taxon>
    </lineage>
</organism>
<evidence type="ECO:0000259" key="3">
    <source>
        <dbReference type="Pfam" id="PF03732"/>
    </source>
</evidence>
<dbReference type="InterPro" id="IPR032567">
    <property type="entry name" value="RTL1-rel"/>
</dbReference>
<dbReference type="CDD" id="cd01647">
    <property type="entry name" value="RT_LTR"/>
    <property type="match status" value="1"/>
</dbReference>
<dbReference type="PANTHER" id="PTHR15503">
    <property type="entry name" value="LDOC1 RELATED"/>
    <property type="match status" value="1"/>
</dbReference>
<dbReference type="InterPro" id="IPR005162">
    <property type="entry name" value="Retrotrans_gag_dom"/>
</dbReference>
<dbReference type="KEGG" id="pda:103698684"/>
<gene>
    <name evidence="5" type="primary">LOC103698684</name>
</gene>
<reference evidence="5" key="1">
    <citation type="submission" date="2025-08" db="UniProtKB">
        <authorList>
            <consortium name="RefSeq"/>
        </authorList>
    </citation>
    <scope>IDENTIFICATION</scope>
    <source>
        <tissue evidence="5">Young leaves</tissue>
    </source>
</reference>
<proteinExistence type="predicted"/>
<dbReference type="InterPro" id="IPR043502">
    <property type="entry name" value="DNA/RNA_pol_sf"/>
</dbReference>
<feature type="domain" description="Reverse transcriptase" evidence="2">
    <location>
        <begin position="456"/>
        <end position="526"/>
    </location>
</feature>
<keyword evidence="4" id="KW-1185">Reference proteome</keyword>
<dbReference type="OrthoDB" id="1741804at2759"/>
<evidence type="ECO:0000256" key="1">
    <source>
        <dbReference type="SAM" id="MobiDB-lite"/>
    </source>
</evidence>
<dbReference type="Gene3D" id="3.30.70.270">
    <property type="match status" value="1"/>
</dbReference>
<dbReference type="CDD" id="cd00303">
    <property type="entry name" value="retropepsin_like"/>
    <property type="match status" value="1"/>
</dbReference>
<dbReference type="Pfam" id="PF03732">
    <property type="entry name" value="Retrotrans_gag"/>
    <property type="match status" value="1"/>
</dbReference>
<sequence>MRSLGRKGWRWWRWLRNIYEKKGNYLGWTVFVQEFMNQWGSSPTINHHGQLAKLKQEGKVQNYIDDFRQLQTMVDGWSEEALLGTFIDGLKPWLSKEPKLKQPTRLQDAVRMAKILDQSGFNDQRPAKENSNRKKAKPWPSKSQPAAASISKQQPPEVKKLNREELQDSEDEAEDDAAATSDSSTTDDDPIEANSISPIPKDAELSLHALTGIQSPSTMRMTAWIGKHEVSLRVDNGSFHNFMNLGALQRIGLKGATTELFEVKVASGERLKCQEVVKVIQLNIQGLDVVLGNAWLRGIGKVVTDYNAMTMVFRHEGRKRLWTTLNHKEVQPCEANMIERLCRGGALCFIVMLSNQGGDAEGPQPQPKDELQGLLPQVQRLLEAHRGILEMPTALPPRRAFDHPILLKEESKPINVPPYRYAHFQKGEIERQVEDMLKQGIIRPSTSPFSSPVLLVRKKDGSWRFCTDYRALNEATIKDRFPIPTVDEMLDELHGAKFFTRLDLRAGYQQIRMRDEDVQKTVFRTHSGHYE</sequence>
<dbReference type="InterPro" id="IPR000477">
    <property type="entry name" value="RT_dom"/>
</dbReference>
<dbReference type="Proteomes" id="UP000228380">
    <property type="component" value="Unplaced"/>
</dbReference>
<feature type="region of interest" description="Disordered" evidence="1">
    <location>
        <begin position="117"/>
        <end position="198"/>
    </location>
</feature>
<evidence type="ECO:0000259" key="2">
    <source>
        <dbReference type="Pfam" id="PF00078"/>
    </source>
</evidence>
<dbReference type="Gene3D" id="3.10.10.10">
    <property type="entry name" value="HIV Type 1 Reverse Transcriptase, subunit A, domain 1"/>
    <property type="match status" value="1"/>
</dbReference>
<dbReference type="PANTHER" id="PTHR15503:SF22">
    <property type="entry name" value="TRANSPOSON TY3-I GAG POLYPROTEIN"/>
    <property type="match status" value="1"/>
</dbReference>